<evidence type="ECO:0000256" key="6">
    <source>
        <dbReference type="SAM" id="MobiDB-lite"/>
    </source>
</evidence>
<evidence type="ECO:0000259" key="8">
    <source>
        <dbReference type="SMART" id="SM00078"/>
    </source>
</evidence>
<feature type="region of interest" description="Disordered" evidence="6">
    <location>
        <begin position="89"/>
        <end position="111"/>
    </location>
</feature>
<dbReference type="PROSITE" id="PS00262">
    <property type="entry name" value="INSULIN"/>
    <property type="match status" value="1"/>
</dbReference>
<keyword evidence="4 7" id="KW-0732">Signal</keyword>
<keyword evidence="3" id="KW-0964">Secreted</keyword>
<protein>
    <submittedName>
        <fullName evidence="10">IlGF domain-containing protein</fullName>
    </submittedName>
</protein>
<dbReference type="GO" id="GO:0005179">
    <property type="term" value="F:hormone activity"/>
    <property type="evidence" value="ECO:0007669"/>
    <property type="project" value="InterPro"/>
</dbReference>
<comment type="subcellular location">
    <subcellularLocation>
        <location evidence="1">Secreted</location>
    </subcellularLocation>
</comment>
<keyword evidence="9" id="KW-1185">Reference proteome</keyword>
<dbReference type="Pfam" id="PF03488">
    <property type="entry name" value="Ins_beta"/>
    <property type="match status" value="1"/>
</dbReference>
<dbReference type="Gene3D" id="1.10.100.10">
    <property type="entry name" value="Insulin-like"/>
    <property type="match status" value="1"/>
</dbReference>
<reference evidence="10" key="1">
    <citation type="submission" date="2017-02" db="UniProtKB">
        <authorList>
            <consortium name="WormBaseParasite"/>
        </authorList>
    </citation>
    <scope>IDENTIFICATION</scope>
</reference>
<feature type="signal peptide" evidence="7">
    <location>
        <begin position="1"/>
        <end position="16"/>
    </location>
</feature>
<dbReference type="Proteomes" id="UP000036681">
    <property type="component" value="Unplaced"/>
</dbReference>
<evidence type="ECO:0000256" key="4">
    <source>
        <dbReference type="ARBA" id="ARBA00022729"/>
    </source>
</evidence>
<proteinExistence type="inferred from homology"/>
<accession>A0A0M3I0C8</accession>
<dbReference type="GO" id="GO:0005576">
    <property type="term" value="C:extracellular region"/>
    <property type="evidence" value="ECO:0007669"/>
    <property type="project" value="UniProtKB-SubCell"/>
</dbReference>
<evidence type="ECO:0000256" key="1">
    <source>
        <dbReference type="ARBA" id="ARBA00004613"/>
    </source>
</evidence>
<sequence>MLSIVLLTVLLCSVSGAMWNNDYERLCGRRLTILVTKLCAASGCMANLLHSYDLQEESISKQCCAIGCSFEQIRTFCCEIDKHDKNSPMKMENKQELHETSFGTVLNKEER</sequence>
<dbReference type="InterPro" id="IPR022353">
    <property type="entry name" value="Insulin_CS"/>
</dbReference>
<feature type="chain" id="PRO_5005656513" evidence="7">
    <location>
        <begin position="17"/>
        <end position="111"/>
    </location>
</feature>
<dbReference type="SMART" id="SM00078">
    <property type="entry name" value="IlGF"/>
    <property type="match status" value="1"/>
</dbReference>
<dbReference type="AlphaFoldDB" id="A0A0M3I0C8"/>
<keyword evidence="5" id="KW-1015">Disulfide bond</keyword>
<evidence type="ECO:0000256" key="5">
    <source>
        <dbReference type="ARBA" id="ARBA00023157"/>
    </source>
</evidence>
<dbReference type="SUPFAM" id="SSF56994">
    <property type="entry name" value="Insulin-like"/>
    <property type="match status" value="1"/>
</dbReference>
<evidence type="ECO:0000256" key="3">
    <source>
        <dbReference type="ARBA" id="ARBA00022525"/>
    </source>
</evidence>
<dbReference type="InterPro" id="IPR036438">
    <property type="entry name" value="Insulin-like_sf"/>
</dbReference>
<name>A0A0M3I0C8_ASCLU</name>
<organism evidence="9 10">
    <name type="scientific">Ascaris lumbricoides</name>
    <name type="common">Giant roundworm</name>
    <dbReference type="NCBI Taxonomy" id="6252"/>
    <lineage>
        <taxon>Eukaryota</taxon>
        <taxon>Metazoa</taxon>
        <taxon>Ecdysozoa</taxon>
        <taxon>Nematoda</taxon>
        <taxon>Chromadorea</taxon>
        <taxon>Rhabditida</taxon>
        <taxon>Spirurina</taxon>
        <taxon>Ascaridomorpha</taxon>
        <taxon>Ascaridoidea</taxon>
        <taxon>Ascarididae</taxon>
        <taxon>Ascaris</taxon>
    </lineage>
</organism>
<comment type="similarity">
    <text evidence="2">Belongs to the insulin family.</text>
</comment>
<evidence type="ECO:0000256" key="2">
    <source>
        <dbReference type="ARBA" id="ARBA00009034"/>
    </source>
</evidence>
<dbReference type="WBParaSite" id="ALUE_0000956201-mRNA-1">
    <property type="protein sequence ID" value="ALUE_0000956201-mRNA-1"/>
    <property type="gene ID" value="ALUE_0000956201"/>
</dbReference>
<evidence type="ECO:0000256" key="7">
    <source>
        <dbReference type="SAM" id="SignalP"/>
    </source>
</evidence>
<dbReference type="InterPro" id="IPR003235">
    <property type="entry name" value="Nem_insulin-like_b-type"/>
</dbReference>
<dbReference type="InterPro" id="IPR016179">
    <property type="entry name" value="Insulin-like"/>
</dbReference>
<dbReference type="CDD" id="cd00101">
    <property type="entry name" value="IlGF_like"/>
    <property type="match status" value="1"/>
</dbReference>
<feature type="domain" description="Insulin-like" evidence="8">
    <location>
        <begin position="24"/>
        <end position="77"/>
    </location>
</feature>
<evidence type="ECO:0000313" key="10">
    <source>
        <dbReference type="WBParaSite" id="ALUE_0000956201-mRNA-1"/>
    </source>
</evidence>
<feature type="compositionally biased region" description="Basic and acidic residues" evidence="6">
    <location>
        <begin position="89"/>
        <end position="99"/>
    </location>
</feature>
<evidence type="ECO:0000313" key="9">
    <source>
        <dbReference type="Proteomes" id="UP000036681"/>
    </source>
</evidence>